<dbReference type="InterPro" id="IPR006140">
    <property type="entry name" value="D-isomer_DH_NAD-bd"/>
</dbReference>
<evidence type="ECO:0000313" key="9">
    <source>
        <dbReference type="Proteomes" id="UP000311713"/>
    </source>
</evidence>
<evidence type="ECO:0000313" key="8">
    <source>
        <dbReference type="EMBL" id="TNM28710.1"/>
    </source>
</evidence>
<dbReference type="InterPro" id="IPR036291">
    <property type="entry name" value="NAD(P)-bd_dom_sf"/>
</dbReference>
<reference evidence="8 9" key="1">
    <citation type="submission" date="2019-06" db="EMBL/GenBank/DDBJ databases">
        <title>Draft genome of Streptomyces sedi sp. JCM16909.</title>
        <authorList>
            <person name="Klykleung N."/>
            <person name="Tanasupawat S."/>
            <person name="Kudo T."/>
            <person name="Yuki M."/>
            <person name="Ohkuma M."/>
        </authorList>
    </citation>
    <scope>NUCLEOTIDE SEQUENCE [LARGE SCALE GENOMIC DNA]</scope>
    <source>
        <strain evidence="8 9">JCM 16909</strain>
    </source>
</reference>
<dbReference type="SUPFAM" id="SSF52283">
    <property type="entry name" value="Formate/glycerate dehydrogenase catalytic domain-like"/>
    <property type="match status" value="1"/>
</dbReference>
<keyword evidence="3" id="KW-0520">NAD</keyword>
<gene>
    <name evidence="8" type="ORF">FH715_16835</name>
</gene>
<dbReference type="GO" id="GO:0016616">
    <property type="term" value="F:oxidoreductase activity, acting on the CH-OH group of donors, NAD or NADP as acceptor"/>
    <property type="evidence" value="ECO:0007669"/>
    <property type="project" value="InterPro"/>
</dbReference>
<evidence type="ECO:0000256" key="1">
    <source>
        <dbReference type="ARBA" id="ARBA00005854"/>
    </source>
</evidence>
<dbReference type="AlphaFoldDB" id="A0A5C4UYA1"/>
<proteinExistence type="inferred from homology"/>
<feature type="domain" description="D-isomer specific 2-hydroxyacid dehydrogenase NAD-binding" evidence="7">
    <location>
        <begin position="159"/>
        <end position="337"/>
    </location>
</feature>
<dbReference type="Proteomes" id="UP000311713">
    <property type="component" value="Unassembled WGS sequence"/>
</dbReference>
<dbReference type="SUPFAM" id="SSF51735">
    <property type="entry name" value="NAD(P)-binding Rossmann-fold domains"/>
    <property type="match status" value="1"/>
</dbReference>
<dbReference type="CDD" id="cd12171">
    <property type="entry name" value="2-Hacid_dh_10"/>
    <property type="match status" value="1"/>
</dbReference>
<dbReference type="InterPro" id="IPR029753">
    <property type="entry name" value="D-isomer_DH_CS"/>
</dbReference>
<dbReference type="Gene3D" id="3.40.50.720">
    <property type="entry name" value="NAD(P)-binding Rossmann-like Domain"/>
    <property type="match status" value="2"/>
</dbReference>
<dbReference type="OrthoDB" id="117809at2"/>
<dbReference type="PANTHER" id="PTHR43761">
    <property type="entry name" value="D-ISOMER SPECIFIC 2-HYDROXYACID DEHYDROGENASE FAMILY PROTEIN (AFU_ORTHOLOGUE AFUA_1G13630)"/>
    <property type="match status" value="1"/>
</dbReference>
<feature type="compositionally biased region" description="Pro residues" evidence="5">
    <location>
        <begin position="1"/>
        <end position="12"/>
    </location>
</feature>
<comment type="similarity">
    <text evidence="1 4">Belongs to the D-isomer specific 2-hydroxyacid dehydrogenase family.</text>
</comment>
<dbReference type="GO" id="GO:0051287">
    <property type="term" value="F:NAD binding"/>
    <property type="evidence" value="ECO:0007669"/>
    <property type="project" value="InterPro"/>
</dbReference>
<evidence type="ECO:0000256" key="5">
    <source>
        <dbReference type="SAM" id="MobiDB-lite"/>
    </source>
</evidence>
<dbReference type="Pfam" id="PF00389">
    <property type="entry name" value="2-Hacid_dh"/>
    <property type="match status" value="1"/>
</dbReference>
<keyword evidence="9" id="KW-1185">Reference proteome</keyword>
<evidence type="ECO:0000256" key="2">
    <source>
        <dbReference type="ARBA" id="ARBA00023002"/>
    </source>
</evidence>
<dbReference type="EMBL" id="VDGT01000012">
    <property type="protein sequence ID" value="TNM28710.1"/>
    <property type="molecule type" value="Genomic_DNA"/>
</dbReference>
<keyword evidence="2 4" id="KW-0560">Oxidoreductase</keyword>
<dbReference type="Pfam" id="PF02826">
    <property type="entry name" value="2-Hacid_dh_C"/>
    <property type="match status" value="1"/>
</dbReference>
<sequence>MTTTPPTAPPDGPKGDGPTVSHPRDEAAGRPVPVLLAGDDFVLNSLLVEALHAQSGPSAWDVRTLELPWPHVPFGPVAEVDEASGSEQEMIEALAGARVCLTQMAPLTARVLDACPDLELFAVSRGGPVNADLAAATARGVRVTFAPGRNAESTAEHTLALMLAAMRRLPHAQDSMRAGRWDSGFYAYDATGLEIAGSVVGLVGCGAVGARVARALHALGAEVLVADPYTDPATLPPGARLVSLPELLASSSVVSLHARLTEETAGLIDAAALAAMPRGSVLVNCARGGLLDYEALTAALAEGHLFAAGLDVFDEEPLAADHPLRSASNAVLSPHLAGASRATARRAATMVAAEAGRWLRGDAPLHCANPQVLESR</sequence>
<accession>A0A5C4UYA1</accession>
<evidence type="ECO:0000256" key="3">
    <source>
        <dbReference type="ARBA" id="ARBA00023027"/>
    </source>
</evidence>
<feature type="domain" description="D-isomer specific 2-hydroxyacid dehydrogenase catalytic" evidence="6">
    <location>
        <begin position="84"/>
        <end position="369"/>
    </location>
</feature>
<organism evidence="8 9">
    <name type="scientific">Streptomyces sedi</name>
    <dbReference type="NCBI Taxonomy" id="555059"/>
    <lineage>
        <taxon>Bacteria</taxon>
        <taxon>Bacillati</taxon>
        <taxon>Actinomycetota</taxon>
        <taxon>Actinomycetes</taxon>
        <taxon>Kitasatosporales</taxon>
        <taxon>Streptomycetaceae</taxon>
        <taxon>Streptomyces</taxon>
    </lineage>
</organism>
<dbReference type="InterPro" id="IPR050418">
    <property type="entry name" value="D-iso_2-hydroxyacid_DH_PdxB"/>
</dbReference>
<dbReference type="PANTHER" id="PTHR43761:SF1">
    <property type="entry name" value="D-ISOMER SPECIFIC 2-HYDROXYACID DEHYDROGENASE CATALYTIC DOMAIN-CONTAINING PROTEIN-RELATED"/>
    <property type="match status" value="1"/>
</dbReference>
<evidence type="ECO:0000259" key="7">
    <source>
        <dbReference type="Pfam" id="PF02826"/>
    </source>
</evidence>
<evidence type="ECO:0000256" key="4">
    <source>
        <dbReference type="RuleBase" id="RU003719"/>
    </source>
</evidence>
<protein>
    <submittedName>
        <fullName evidence="8">Hydroxyacid dehydrogenase</fullName>
    </submittedName>
</protein>
<feature type="region of interest" description="Disordered" evidence="5">
    <location>
        <begin position="1"/>
        <end position="27"/>
    </location>
</feature>
<name>A0A5C4UYA1_9ACTN</name>
<comment type="caution">
    <text evidence="8">The sequence shown here is derived from an EMBL/GenBank/DDBJ whole genome shotgun (WGS) entry which is preliminary data.</text>
</comment>
<dbReference type="InterPro" id="IPR006139">
    <property type="entry name" value="D-isomer_2_OHA_DH_cat_dom"/>
</dbReference>
<dbReference type="PROSITE" id="PS00671">
    <property type="entry name" value="D_2_HYDROXYACID_DH_3"/>
    <property type="match status" value="1"/>
</dbReference>
<evidence type="ECO:0000259" key="6">
    <source>
        <dbReference type="Pfam" id="PF00389"/>
    </source>
</evidence>